<evidence type="ECO:0008006" key="5">
    <source>
        <dbReference type="Google" id="ProtNLM"/>
    </source>
</evidence>
<dbReference type="VEuPathDB" id="FungiDB:H310_09726"/>
<organism evidence="3 4">
    <name type="scientific">Aphanomyces invadans</name>
    <dbReference type="NCBI Taxonomy" id="157072"/>
    <lineage>
        <taxon>Eukaryota</taxon>
        <taxon>Sar</taxon>
        <taxon>Stramenopiles</taxon>
        <taxon>Oomycota</taxon>
        <taxon>Saprolegniomycetes</taxon>
        <taxon>Saprolegniales</taxon>
        <taxon>Verrucalvaceae</taxon>
        <taxon>Aphanomyces</taxon>
    </lineage>
</organism>
<dbReference type="VEuPathDB" id="FungiDB:H310_09728"/>
<dbReference type="Pfam" id="PF13365">
    <property type="entry name" value="Trypsin_2"/>
    <property type="match status" value="1"/>
</dbReference>
<dbReference type="Gene3D" id="2.40.10.10">
    <property type="entry name" value="Trypsin-like serine proteases"/>
    <property type="match status" value="2"/>
</dbReference>
<dbReference type="Proteomes" id="UP000285060">
    <property type="component" value="Unassembled WGS sequence"/>
</dbReference>
<feature type="signal peptide" evidence="2">
    <location>
        <begin position="1"/>
        <end position="16"/>
    </location>
</feature>
<keyword evidence="4" id="KW-1185">Reference proteome</keyword>
<gene>
    <name evidence="3" type="ORF">DYB32_003054</name>
</gene>
<sequence>MFTLLQLVTFVAAAVASTTDANWRLPSNEIGSDHSLNLVATKSKPFNYVIQDDGASYIAPHFNELSIPNGGVLEIRALDGSQKVRYTGSRSDFYAEYVTGSAAVLAYYPPRRISLDIANTTEVGQASSAFTIDRFASGYPNGTRNTIETICGVDNSRPAVCLKTSDSVKYTKAKAVGNLLIGGTRTCTGWLFGSEGHVITTNHCLNDASKASNVQFEFGAECSTCSDPLNSVVDGCRGVTVATSAELIYNEEDLDFSLVKLNVKSGVSLASYSYLQARSTGPVLNEPIYIAHHPRSKPKLITSTVDNGVAGTIEGTPTCCPDYGRQLSKVS</sequence>
<dbReference type="VEuPathDB" id="FungiDB:H310_09727"/>
<dbReference type="AlphaFoldDB" id="A0A3R6Z6Z2"/>
<dbReference type="SUPFAM" id="SSF50494">
    <property type="entry name" value="Trypsin-like serine proteases"/>
    <property type="match status" value="1"/>
</dbReference>
<keyword evidence="1" id="KW-0843">Virulence</keyword>
<evidence type="ECO:0000313" key="3">
    <source>
        <dbReference type="EMBL" id="RHY31905.1"/>
    </source>
</evidence>
<protein>
    <recommendedName>
        <fullName evidence="5">Serine protease</fullName>
    </recommendedName>
</protein>
<dbReference type="PANTHER" id="PTHR36234:SF5">
    <property type="entry name" value="LYSYL ENDOPEPTIDASE"/>
    <property type="match status" value="1"/>
</dbReference>
<evidence type="ECO:0000256" key="1">
    <source>
        <dbReference type="ARBA" id="ARBA00023026"/>
    </source>
</evidence>
<dbReference type="InterPro" id="IPR009003">
    <property type="entry name" value="Peptidase_S1_PA"/>
</dbReference>
<proteinExistence type="predicted"/>
<dbReference type="InterPro" id="IPR043504">
    <property type="entry name" value="Peptidase_S1_PA_chymotrypsin"/>
</dbReference>
<keyword evidence="2" id="KW-0732">Signal</keyword>
<name>A0A3R6Z6Z2_9STRA</name>
<dbReference type="PANTHER" id="PTHR36234">
    <property type="entry name" value="LYSYL ENDOPEPTIDASE"/>
    <property type="match status" value="1"/>
</dbReference>
<comment type="caution">
    <text evidence="3">The sequence shown here is derived from an EMBL/GenBank/DDBJ whole genome shotgun (WGS) entry which is preliminary data.</text>
</comment>
<evidence type="ECO:0000256" key="2">
    <source>
        <dbReference type="SAM" id="SignalP"/>
    </source>
</evidence>
<dbReference type="EMBL" id="QUSY01000175">
    <property type="protein sequence ID" value="RHY31905.1"/>
    <property type="molecule type" value="Genomic_DNA"/>
</dbReference>
<feature type="chain" id="PRO_5018651719" description="Serine protease" evidence="2">
    <location>
        <begin position="17"/>
        <end position="331"/>
    </location>
</feature>
<reference evidence="3 4" key="1">
    <citation type="submission" date="2018-08" db="EMBL/GenBank/DDBJ databases">
        <title>Aphanomyces genome sequencing and annotation.</title>
        <authorList>
            <person name="Minardi D."/>
            <person name="Oidtmann B."/>
            <person name="Van Der Giezen M."/>
            <person name="Studholme D.J."/>
        </authorList>
    </citation>
    <scope>NUCLEOTIDE SEQUENCE [LARGE SCALE GENOMIC DNA]</scope>
    <source>
        <strain evidence="3 4">NJM0002</strain>
    </source>
</reference>
<evidence type="ECO:0000313" key="4">
    <source>
        <dbReference type="Proteomes" id="UP000285060"/>
    </source>
</evidence>
<accession>A0A3R6Z6Z2</accession>